<proteinExistence type="predicted"/>
<organism evidence="1 2">
    <name type="scientific">Biomphalaria pfeifferi</name>
    <name type="common">Bloodfluke planorb</name>
    <name type="synonym">Freshwater snail</name>
    <dbReference type="NCBI Taxonomy" id="112525"/>
    <lineage>
        <taxon>Eukaryota</taxon>
        <taxon>Metazoa</taxon>
        <taxon>Spiralia</taxon>
        <taxon>Lophotrochozoa</taxon>
        <taxon>Mollusca</taxon>
        <taxon>Gastropoda</taxon>
        <taxon>Heterobranchia</taxon>
        <taxon>Euthyneura</taxon>
        <taxon>Panpulmonata</taxon>
        <taxon>Hygrophila</taxon>
        <taxon>Lymnaeoidea</taxon>
        <taxon>Planorbidae</taxon>
        <taxon>Biomphalaria</taxon>
    </lineage>
</organism>
<dbReference type="AlphaFoldDB" id="A0AAD8B7P3"/>
<reference evidence="1" key="2">
    <citation type="submission" date="2023-04" db="EMBL/GenBank/DDBJ databases">
        <authorList>
            <person name="Bu L."/>
            <person name="Lu L."/>
            <person name="Laidemitt M.R."/>
            <person name="Zhang S.M."/>
            <person name="Mutuku M."/>
            <person name="Mkoji G."/>
            <person name="Steinauer M."/>
            <person name="Loker E.S."/>
        </authorList>
    </citation>
    <scope>NUCLEOTIDE SEQUENCE</scope>
    <source>
        <strain evidence="1">KasaAsao</strain>
        <tissue evidence="1">Whole Snail</tissue>
    </source>
</reference>
<dbReference type="Proteomes" id="UP001233172">
    <property type="component" value="Unassembled WGS sequence"/>
</dbReference>
<name>A0AAD8B7P3_BIOPF</name>
<evidence type="ECO:0000313" key="2">
    <source>
        <dbReference type="Proteomes" id="UP001233172"/>
    </source>
</evidence>
<accession>A0AAD8B7P3</accession>
<reference evidence="1" key="1">
    <citation type="journal article" date="2023" name="PLoS Negl. Trop. Dis.">
        <title>A genome sequence for Biomphalaria pfeifferi, the major vector snail for the human-infecting parasite Schistosoma mansoni.</title>
        <authorList>
            <person name="Bu L."/>
            <person name="Lu L."/>
            <person name="Laidemitt M.R."/>
            <person name="Zhang S.M."/>
            <person name="Mutuku M."/>
            <person name="Mkoji G."/>
            <person name="Steinauer M."/>
            <person name="Loker E.S."/>
        </authorList>
    </citation>
    <scope>NUCLEOTIDE SEQUENCE</scope>
    <source>
        <strain evidence="1">KasaAsao</strain>
    </source>
</reference>
<dbReference type="EMBL" id="JASAOG010000125">
    <property type="protein sequence ID" value="KAK0049481.1"/>
    <property type="molecule type" value="Genomic_DNA"/>
</dbReference>
<gene>
    <name evidence="1" type="ORF">Bpfe_021017</name>
</gene>
<comment type="caution">
    <text evidence="1">The sequence shown here is derived from an EMBL/GenBank/DDBJ whole genome shotgun (WGS) entry which is preliminary data.</text>
</comment>
<sequence>MCVHNTTDIVGFSEKWKPANHLASHVNARFVGCHRVRNVMLTTTNGGWVVLKVCSALMKSTSDKTRFVEIVQTVQDSHCIAVTGYDIAAAMTGR</sequence>
<evidence type="ECO:0000313" key="1">
    <source>
        <dbReference type="EMBL" id="KAK0049481.1"/>
    </source>
</evidence>
<protein>
    <submittedName>
        <fullName evidence="1">Uncharacterized protein</fullName>
    </submittedName>
</protein>
<keyword evidence="2" id="KW-1185">Reference proteome</keyword>